<sequence length="284" mass="33475">MNKPPSFQFYAQDFLTGVMYLTNEERGIYITMLAKQWSDGKIPKKRLGFLVGCDWDELSEELKNKFEDKGEYLVNNRLERERDKKEKFLNKQRENGKKGGRPLKNSTSEKPKRNPNKSLSSSSSSSINSINANEQFDFFWDTYDKKVDKKKCLKQWGKLTVDEIKRILDSVEHYVKQNPNRKYRKNPLTYLNGKNWEDEIDFGAVNWDVLLDAFNELTGKKVPSISIEAKNNINVLLKTGYSKDDFWNAINHCFNDAWHKKNPHVLTLEYISRQDNMEKYFNKK</sequence>
<name>A0A371JP11_9FLAO</name>
<evidence type="ECO:0000313" key="2">
    <source>
        <dbReference type="EMBL" id="RDY58910.1"/>
    </source>
</evidence>
<comment type="caution">
    <text evidence="2">The sequence shown here is derived from an EMBL/GenBank/DDBJ whole genome shotgun (WGS) entry which is preliminary data.</text>
</comment>
<dbReference type="RefSeq" id="WP_116185230.1">
    <property type="nucleotide sequence ID" value="NZ_QTJX01000003.1"/>
</dbReference>
<feature type="compositionally biased region" description="Basic and acidic residues" evidence="1">
    <location>
        <begin position="83"/>
        <end position="97"/>
    </location>
</feature>
<dbReference type="Proteomes" id="UP000261828">
    <property type="component" value="Unassembled WGS sequence"/>
</dbReference>
<organism evidence="2 3">
    <name type="scientific">Flagellimonas nanhaiensis</name>
    <dbReference type="NCBI Taxonomy" id="2292706"/>
    <lineage>
        <taxon>Bacteria</taxon>
        <taxon>Pseudomonadati</taxon>
        <taxon>Bacteroidota</taxon>
        <taxon>Flavobacteriia</taxon>
        <taxon>Flavobacteriales</taxon>
        <taxon>Flavobacteriaceae</taxon>
        <taxon>Flagellimonas</taxon>
    </lineage>
</organism>
<feature type="compositionally biased region" description="Low complexity" evidence="1">
    <location>
        <begin position="118"/>
        <end position="127"/>
    </location>
</feature>
<dbReference type="AlphaFoldDB" id="A0A371JP11"/>
<accession>A0A371JP11</accession>
<keyword evidence="3" id="KW-1185">Reference proteome</keyword>
<proteinExistence type="predicted"/>
<feature type="region of interest" description="Disordered" evidence="1">
    <location>
        <begin position="83"/>
        <end position="127"/>
    </location>
</feature>
<dbReference type="OrthoDB" id="1345254at2"/>
<dbReference type="EMBL" id="QTJX01000003">
    <property type="protein sequence ID" value="RDY58910.1"/>
    <property type="molecule type" value="Genomic_DNA"/>
</dbReference>
<reference evidence="2 3" key="1">
    <citation type="submission" date="2018-08" db="EMBL/GenBank/DDBJ databases">
        <title>Muricauda nanhaiensis sp. nov., isolated from seawater of the South China Sea.</title>
        <authorList>
            <person name="Dang Y."/>
        </authorList>
    </citation>
    <scope>NUCLEOTIDE SEQUENCE [LARGE SCALE GENOMIC DNA]</scope>
    <source>
        <strain evidence="2 3">SM1704</strain>
    </source>
</reference>
<evidence type="ECO:0000313" key="3">
    <source>
        <dbReference type="Proteomes" id="UP000261828"/>
    </source>
</evidence>
<evidence type="ECO:0000256" key="1">
    <source>
        <dbReference type="SAM" id="MobiDB-lite"/>
    </source>
</evidence>
<gene>
    <name evidence="2" type="ORF">DX873_14725</name>
</gene>
<protein>
    <submittedName>
        <fullName evidence="2">DUF1376 domain-containing protein</fullName>
    </submittedName>
</protein>